<name>A0ABT7JNX4_9HYPH</name>
<evidence type="ECO:0000313" key="1">
    <source>
        <dbReference type="EMBL" id="MDL2397445.1"/>
    </source>
</evidence>
<sequence length="107" mass="11457">MNINNNISCVYQDADGEIRSRLTCRGERRPANNGFGSGRMISTRKGKKVGLSSGYLDFFSGCPACGRALSIGEVIERHCEACDGHAEPAETFDAASVEGQPDTEKAV</sequence>
<evidence type="ECO:0000313" key="2">
    <source>
        <dbReference type="Proteomes" id="UP001172645"/>
    </source>
</evidence>
<protein>
    <submittedName>
        <fullName evidence="1">Uncharacterized protein</fullName>
    </submittedName>
</protein>
<gene>
    <name evidence="1" type="ORF">PY649_00935</name>
</gene>
<reference evidence="1" key="1">
    <citation type="submission" date="2023-06" db="EMBL/GenBank/DDBJ databases">
        <title>Phylogenetic Diversity of Rhizobium strains.</title>
        <authorList>
            <person name="Moura F.T."/>
            <person name="Helene L.C.F."/>
            <person name="Hungria M."/>
        </authorList>
    </citation>
    <scope>NUCLEOTIDE SEQUENCE</scope>
    <source>
        <strain evidence="1">CCGE526</strain>
    </source>
</reference>
<accession>A0ABT7JNX4</accession>
<proteinExistence type="predicted"/>
<keyword evidence="2" id="KW-1185">Reference proteome</keyword>
<dbReference type="Proteomes" id="UP001172645">
    <property type="component" value="Unassembled WGS sequence"/>
</dbReference>
<organism evidence="1 2">
    <name type="scientific">Rhizobium mayense</name>
    <dbReference type="NCBI Taxonomy" id="1312184"/>
    <lineage>
        <taxon>Bacteria</taxon>
        <taxon>Pseudomonadati</taxon>
        <taxon>Pseudomonadota</taxon>
        <taxon>Alphaproteobacteria</taxon>
        <taxon>Hyphomicrobiales</taxon>
        <taxon>Rhizobiaceae</taxon>
        <taxon>Rhizobium/Agrobacterium group</taxon>
        <taxon>Rhizobium</taxon>
    </lineage>
</organism>
<comment type="caution">
    <text evidence="1">The sequence shown here is derived from an EMBL/GenBank/DDBJ whole genome shotgun (WGS) entry which is preliminary data.</text>
</comment>
<dbReference type="EMBL" id="JARFYM010000001">
    <property type="protein sequence ID" value="MDL2397445.1"/>
    <property type="molecule type" value="Genomic_DNA"/>
</dbReference>
<dbReference type="RefSeq" id="WP_285866202.1">
    <property type="nucleotide sequence ID" value="NZ_JARFYM010000001.1"/>
</dbReference>